<dbReference type="GeneID" id="102136101"/>
<reference evidence="3" key="2">
    <citation type="submission" date="2025-08" db="UniProtKB">
        <authorList>
            <consortium name="Ensembl"/>
        </authorList>
    </citation>
    <scope>IDENTIFICATION</scope>
</reference>
<dbReference type="Pfam" id="PF09811">
    <property type="entry name" value="Yae1_N"/>
    <property type="match status" value="1"/>
</dbReference>
<dbReference type="InterPro" id="IPR019191">
    <property type="entry name" value="Essential_protein_Yae1_N"/>
</dbReference>
<keyword evidence="4" id="KW-1185">Reference proteome</keyword>
<name>A0A7N9CDR6_MACFA</name>
<reference evidence="3" key="3">
    <citation type="submission" date="2025-09" db="UniProtKB">
        <authorList>
            <consortium name="Ensembl"/>
        </authorList>
    </citation>
    <scope>IDENTIFICATION</scope>
</reference>
<evidence type="ECO:0000313" key="3">
    <source>
        <dbReference type="Ensembl" id="ENSMFAP00000047599.1"/>
    </source>
</evidence>
<proteinExistence type="inferred from homology"/>
<evidence type="ECO:0000256" key="1">
    <source>
        <dbReference type="ARBA" id="ARBA00038090"/>
    </source>
</evidence>
<dbReference type="PANTHER" id="PTHR28532">
    <property type="entry name" value="GEO13458P1"/>
    <property type="match status" value="1"/>
</dbReference>
<feature type="domain" description="Essential protein Yae1 N-terminal" evidence="2">
    <location>
        <begin position="22"/>
        <end position="60"/>
    </location>
</feature>
<evidence type="ECO:0000259" key="2">
    <source>
        <dbReference type="Pfam" id="PF09811"/>
    </source>
</evidence>
<evidence type="ECO:0000313" key="4">
    <source>
        <dbReference type="Proteomes" id="UP000233100"/>
    </source>
</evidence>
<protein>
    <submittedName>
        <fullName evidence="3">LTO1 maturation factor of ABCE1</fullName>
    </submittedName>
</protein>
<accession>A0A7N9CDR6</accession>
<gene>
    <name evidence="3" type="primary">LTO1</name>
</gene>
<sequence>MAGSQDIFDSIVMADERFHGEGYREGYEEGSSLGVMEGRQHGTLHGAKIGSEIGCYQGFAFAWKCLLHSCTTEKDRAFRIWI</sequence>
<dbReference type="GeneTree" id="ENSGT00390000009426"/>
<dbReference type="RefSeq" id="XP_073869063.1">
    <property type="nucleotide sequence ID" value="XM_074012962.1"/>
</dbReference>
<dbReference type="Proteomes" id="UP000233100">
    <property type="component" value="Chromosome 14"/>
</dbReference>
<dbReference type="InterPro" id="IPR052436">
    <property type="entry name" value="LTO1_adapter"/>
</dbReference>
<comment type="similarity">
    <text evidence="1">Belongs to the LTO1 family.</text>
</comment>
<dbReference type="Ensembl" id="ENSMFAT00000095715.1">
    <property type="protein sequence ID" value="ENSMFAP00000047599.1"/>
    <property type="gene ID" value="ENSMFAG00000063304.1"/>
</dbReference>
<dbReference type="PANTHER" id="PTHR28532:SF1">
    <property type="entry name" value="ORAL CANCER OVEREXPRESSED 1"/>
    <property type="match status" value="1"/>
</dbReference>
<organism evidence="3 4">
    <name type="scientific">Macaca fascicularis</name>
    <name type="common">Crab-eating macaque</name>
    <name type="synonym">Cynomolgus monkey</name>
    <dbReference type="NCBI Taxonomy" id="9541"/>
    <lineage>
        <taxon>Eukaryota</taxon>
        <taxon>Metazoa</taxon>
        <taxon>Chordata</taxon>
        <taxon>Craniata</taxon>
        <taxon>Vertebrata</taxon>
        <taxon>Euteleostomi</taxon>
        <taxon>Mammalia</taxon>
        <taxon>Eutheria</taxon>
        <taxon>Euarchontoglires</taxon>
        <taxon>Primates</taxon>
        <taxon>Haplorrhini</taxon>
        <taxon>Catarrhini</taxon>
        <taxon>Cercopithecidae</taxon>
        <taxon>Cercopithecinae</taxon>
        <taxon>Macaca</taxon>
    </lineage>
</organism>
<dbReference type="AlphaFoldDB" id="A0A7N9CDR6"/>
<reference evidence="3 4" key="1">
    <citation type="submission" date="2013-03" db="EMBL/GenBank/DDBJ databases">
        <authorList>
            <person name="Warren W."/>
            <person name="Wilson R.K."/>
        </authorList>
    </citation>
    <scope>NUCLEOTIDE SEQUENCE</scope>
</reference>